<keyword evidence="4" id="KW-1185">Reference proteome</keyword>
<dbReference type="Proteomes" id="UP000507470">
    <property type="component" value="Unassembled WGS sequence"/>
</dbReference>
<reference evidence="3 4" key="1">
    <citation type="submission" date="2020-06" db="EMBL/GenBank/DDBJ databases">
        <authorList>
            <person name="Li R."/>
            <person name="Bekaert M."/>
        </authorList>
    </citation>
    <scope>NUCLEOTIDE SEQUENCE [LARGE SCALE GENOMIC DNA]</scope>
    <source>
        <strain evidence="4">wild</strain>
    </source>
</reference>
<evidence type="ECO:0000256" key="1">
    <source>
        <dbReference type="SAM" id="MobiDB-lite"/>
    </source>
</evidence>
<evidence type="ECO:0000313" key="3">
    <source>
        <dbReference type="EMBL" id="CAC5407206.1"/>
    </source>
</evidence>
<feature type="region of interest" description="Disordered" evidence="1">
    <location>
        <begin position="127"/>
        <end position="149"/>
    </location>
</feature>
<dbReference type="EMBL" id="CACVKT020007382">
    <property type="protein sequence ID" value="CAC5407206.1"/>
    <property type="molecule type" value="Genomic_DNA"/>
</dbReference>
<dbReference type="AlphaFoldDB" id="A0A6J8DGK5"/>
<feature type="transmembrane region" description="Helical" evidence="2">
    <location>
        <begin position="73"/>
        <end position="94"/>
    </location>
</feature>
<keyword evidence="2" id="KW-0812">Transmembrane</keyword>
<protein>
    <submittedName>
        <fullName evidence="3">Uncharacterized protein</fullName>
    </submittedName>
</protein>
<keyword evidence="2" id="KW-1133">Transmembrane helix</keyword>
<organism evidence="3 4">
    <name type="scientific">Mytilus coruscus</name>
    <name type="common">Sea mussel</name>
    <dbReference type="NCBI Taxonomy" id="42192"/>
    <lineage>
        <taxon>Eukaryota</taxon>
        <taxon>Metazoa</taxon>
        <taxon>Spiralia</taxon>
        <taxon>Lophotrochozoa</taxon>
        <taxon>Mollusca</taxon>
        <taxon>Bivalvia</taxon>
        <taxon>Autobranchia</taxon>
        <taxon>Pteriomorphia</taxon>
        <taxon>Mytilida</taxon>
        <taxon>Mytiloidea</taxon>
        <taxon>Mytilidae</taxon>
        <taxon>Mytilinae</taxon>
        <taxon>Mytilus</taxon>
    </lineage>
</organism>
<name>A0A6J8DGK5_MYTCO</name>
<evidence type="ECO:0000313" key="4">
    <source>
        <dbReference type="Proteomes" id="UP000507470"/>
    </source>
</evidence>
<sequence length="163" mass="18152">MLNQPFTFRVIVVSSDHVAGEDIWNIVDKDVDMDEETLADPNSTFTPAVNPPIISNLNEKSALVFSVLDLPTLYWMVSLCSAGGSITILTIFHFPVKDHKIKRYDEDEINIYNNSSLSLNESTDSFSNSACSNSSSKGRQCYNSPTKRRPSLKTTVVNTEVQN</sequence>
<proteinExistence type="predicted"/>
<feature type="compositionally biased region" description="Low complexity" evidence="1">
    <location>
        <begin position="127"/>
        <end position="136"/>
    </location>
</feature>
<accession>A0A6J8DGK5</accession>
<evidence type="ECO:0000256" key="2">
    <source>
        <dbReference type="SAM" id="Phobius"/>
    </source>
</evidence>
<gene>
    <name evidence="3" type="ORF">MCOR_40708</name>
</gene>
<keyword evidence="2" id="KW-0472">Membrane</keyword>